<dbReference type="Proteomes" id="UP001597405">
    <property type="component" value="Unassembled WGS sequence"/>
</dbReference>
<dbReference type="Pfam" id="PF11171">
    <property type="entry name" value="DUF2958"/>
    <property type="match status" value="1"/>
</dbReference>
<organism evidence="1 2">
    <name type="scientific">Mesorhizobium newzealandense</name>
    <dbReference type="NCBI Taxonomy" id="1300302"/>
    <lineage>
        <taxon>Bacteria</taxon>
        <taxon>Pseudomonadati</taxon>
        <taxon>Pseudomonadota</taxon>
        <taxon>Alphaproteobacteria</taxon>
        <taxon>Hyphomicrobiales</taxon>
        <taxon>Phyllobacteriaceae</taxon>
        <taxon>Mesorhizobium</taxon>
    </lineage>
</organism>
<comment type="caution">
    <text evidence="1">The sequence shown here is derived from an EMBL/GenBank/DDBJ whole genome shotgun (WGS) entry which is preliminary data.</text>
</comment>
<reference evidence="2" key="1">
    <citation type="journal article" date="2019" name="Int. J. Syst. Evol. Microbiol.">
        <title>The Global Catalogue of Microorganisms (GCM) 10K type strain sequencing project: providing services to taxonomists for standard genome sequencing and annotation.</title>
        <authorList>
            <consortium name="The Broad Institute Genomics Platform"/>
            <consortium name="The Broad Institute Genome Sequencing Center for Infectious Disease"/>
            <person name="Wu L."/>
            <person name="Ma J."/>
        </authorList>
    </citation>
    <scope>NUCLEOTIDE SEQUENCE [LARGE SCALE GENOMIC DNA]</scope>
    <source>
        <strain evidence="2">CGMCC 1.16225</strain>
    </source>
</reference>
<dbReference type="RefSeq" id="WP_379097490.1">
    <property type="nucleotide sequence ID" value="NZ_JBHUGZ010000007.1"/>
</dbReference>
<dbReference type="EMBL" id="JBHUGZ010000007">
    <property type="protein sequence ID" value="MFD1983310.1"/>
    <property type="molecule type" value="Genomic_DNA"/>
</dbReference>
<gene>
    <name evidence="1" type="ORF">ACFSOZ_11595</name>
</gene>
<evidence type="ECO:0000313" key="2">
    <source>
        <dbReference type="Proteomes" id="UP001597405"/>
    </source>
</evidence>
<accession>A0ABW4UA72</accession>
<keyword evidence="2" id="KW-1185">Reference proteome</keyword>
<dbReference type="InterPro" id="IPR021341">
    <property type="entry name" value="DUF2958"/>
</dbReference>
<protein>
    <submittedName>
        <fullName evidence="1">DUF2958 domain-containing protein</fullName>
    </submittedName>
</protein>
<evidence type="ECO:0000313" key="1">
    <source>
        <dbReference type="EMBL" id="MFD1983310.1"/>
    </source>
</evidence>
<proteinExistence type="predicted"/>
<sequence length="118" mass="12815">MQLLTQDLRNKLLANGRQQLPLRGTDGEIDFMPVVKLFTPDAGATWLLTEIDPDDPDIAFGLCDLGLGCPELGSVSLSELSALRGRLGLPVERDRHFRANKPLSAYASDAQRLGRIGG</sequence>
<name>A0ABW4UA72_9HYPH</name>